<keyword evidence="1" id="KW-0812">Transmembrane</keyword>
<reference evidence="2" key="1">
    <citation type="submission" date="2022-09" db="EMBL/GenBank/DDBJ databases">
        <authorList>
            <person name="Yuan C."/>
            <person name="Ke Z."/>
        </authorList>
    </citation>
    <scope>NUCLEOTIDE SEQUENCE</scope>
    <source>
        <strain evidence="2">LB-8</strain>
    </source>
</reference>
<reference evidence="2" key="2">
    <citation type="submission" date="2023-04" db="EMBL/GenBank/DDBJ databases">
        <title>Paracnuella aquatica gen. nov., sp. nov., a member of the family Chitinophagaceae isolated from a hot spring.</title>
        <authorList>
            <person name="Wang C."/>
        </authorList>
    </citation>
    <scope>NUCLEOTIDE SEQUENCE</scope>
    <source>
        <strain evidence="2">LB-8</strain>
    </source>
</reference>
<evidence type="ECO:0000313" key="2">
    <source>
        <dbReference type="EMBL" id="MCU7547789.1"/>
    </source>
</evidence>
<keyword evidence="1" id="KW-0472">Membrane</keyword>
<feature type="transmembrane region" description="Helical" evidence="1">
    <location>
        <begin position="40"/>
        <end position="60"/>
    </location>
</feature>
<comment type="caution">
    <text evidence="2">The sequence shown here is derived from an EMBL/GenBank/DDBJ whole genome shotgun (WGS) entry which is preliminary data.</text>
</comment>
<gene>
    <name evidence="2" type="ORF">OCK74_01625</name>
</gene>
<accession>A0A9X2XRX4</accession>
<dbReference type="RefSeq" id="WP_279295234.1">
    <property type="nucleotide sequence ID" value="NZ_JAOTIF010000001.1"/>
</dbReference>
<sequence>MAYKKPPNLNTKYGRRRARQEAWENYQKMTPEQKAEHDQMGCFITLVILIVVGGLIYLVAGPKALLKWLSH</sequence>
<evidence type="ECO:0000256" key="1">
    <source>
        <dbReference type="SAM" id="Phobius"/>
    </source>
</evidence>
<proteinExistence type="predicted"/>
<dbReference type="EMBL" id="JAOTIF010000001">
    <property type="protein sequence ID" value="MCU7547789.1"/>
    <property type="molecule type" value="Genomic_DNA"/>
</dbReference>
<keyword evidence="1" id="KW-1133">Transmembrane helix</keyword>
<organism evidence="2 3">
    <name type="scientific">Paraflavisolibacter caeni</name>
    <dbReference type="NCBI Taxonomy" id="2982496"/>
    <lineage>
        <taxon>Bacteria</taxon>
        <taxon>Pseudomonadati</taxon>
        <taxon>Bacteroidota</taxon>
        <taxon>Chitinophagia</taxon>
        <taxon>Chitinophagales</taxon>
        <taxon>Chitinophagaceae</taxon>
        <taxon>Paraflavisolibacter</taxon>
    </lineage>
</organism>
<protein>
    <submittedName>
        <fullName evidence="2">Uncharacterized protein</fullName>
    </submittedName>
</protein>
<evidence type="ECO:0000313" key="3">
    <source>
        <dbReference type="Proteomes" id="UP001155483"/>
    </source>
</evidence>
<keyword evidence="3" id="KW-1185">Reference proteome</keyword>
<name>A0A9X2XRX4_9BACT</name>
<dbReference type="Proteomes" id="UP001155483">
    <property type="component" value="Unassembled WGS sequence"/>
</dbReference>
<dbReference type="AlphaFoldDB" id="A0A9X2XRX4"/>